<dbReference type="PIRSF" id="PIRSF005956">
    <property type="entry name" value="BtpA"/>
    <property type="match status" value="1"/>
</dbReference>
<dbReference type="EMBL" id="DSCQ01000064">
    <property type="protein sequence ID" value="HET21402.1"/>
    <property type="molecule type" value="Genomic_DNA"/>
</dbReference>
<dbReference type="SUPFAM" id="SSF51366">
    <property type="entry name" value="Ribulose-phoshate binding barrel"/>
    <property type="match status" value="1"/>
</dbReference>
<protein>
    <submittedName>
        <fullName evidence="2">BtpA/SgcQ family protein</fullName>
    </submittedName>
</protein>
<comment type="similarity">
    <text evidence="1">Belongs to the BtpA family.</text>
</comment>
<dbReference type="Gene3D" id="3.20.20.70">
    <property type="entry name" value="Aldolase class I"/>
    <property type="match status" value="1"/>
</dbReference>
<organism evidence="2">
    <name type="scientific">Archaeoglobus fulgidus</name>
    <dbReference type="NCBI Taxonomy" id="2234"/>
    <lineage>
        <taxon>Archaea</taxon>
        <taxon>Methanobacteriati</taxon>
        <taxon>Methanobacteriota</taxon>
        <taxon>Archaeoglobi</taxon>
        <taxon>Archaeoglobales</taxon>
        <taxon>Archaeoglobaceae</taxon>
        <taxon>Archaeoglobus</taxon>
    </lineage>
</organism>
<dbReference type="InterPro" id="IPR011060">
    <property type="entry name" value="RibuloseP-bd_barrel"/>
</dbReference>
<name>A0A7C2N717_ARCFL</name>
<evidence type="ECO:0000256" key="1">
    <source>
        <dbReference type="ARBA" id="ARBA00006007"/>
    </source>
</evidence>
<accession>A0A7C2N717</accession>
<sequence length="246" mass="26636">MEKIVICVLHLPPLPGSPEHRDWDEVIDKTLKDARAIEEGGADALILENYGDRPFLKEVGKETVAAMTALACEVKRGVSIGLGINVLRNDAMAALAIAKAVKADFIRVNQLYFTSIAPEGLLDGKAGELMRYKRFIDCRAMIFADIAVKHAVHVASIEDYCINAERSLADALVVTGVATGREVNLNELKKVKKSVKMPVLAGSGVNPENAAEILKFCDGVIVGTYIKRGGSVDAGRVKRIVRIAKR</sequence>
<dbReference type="PANTHER" id="PTHR21381">
    <property type="entry name" value="ZGC:162297"/>
    <property type="match status" value="1"/>
</dbReference>
<evidence type="ECO:0000313" key="2">
    <source>
        <dbReference type="EMBL" id="HET21402.1"/>
    </source>
</evidence>
<dbReference type="InterPro" id="IPR013785">
    <property type="entry name" value="Aldolase_TIM"/>
</dbReference>
<reference evidence="2" key="1">
    <citation type="journal article" date="2020" name="mSystems">
        <title>Genome- and Community-Level Interaction Insights into Carbon Utilization and Element Cycling Functions of Hydrothermarchaeota in Hydrothermal Sediment.</title>
        <authorList>
            <person name="Zhou Z."/>
            <person name="Liu Y."/>
            <person name="Xu W."/>
            <person name="Pan J."/>
            <person name="Luo Z.H."/>
            <person name="Li M."/>
        </authorList>
    </citation>
    <scope>NUCLEOTIDE SEQUENCE [LARGE SCALE GENOMIC DNA]</scope>
    <source>
        <strain evidence="2">SpSt-12</strain>
    </source>
</reference>
<dbReference type="PANTHER" id="PTHR21381:SF3">
    <property type="entry name" value="SGC REGION PROTEIN SGCQ-RELATED"/>
    <property type="match status" value="1"/>
</dbReference>
<dbReference type="Pfam" id="PF03437">
    <property type="entry name" value="BtpA"/>
    <property type="match status" value="1"/>
</dbReference>
<dbReference type="InterPro" id="IPR005137">
    <property type="entry name" value="BtpA"/>
</dbReference>
<dbReference type="NCBIfam" id="TIGR00259">
    <property type="entry name" value="thylakoid_BtpA"/>
    <property type="match status" value="1"/>
</dbReference>
<gene>
    <name evidence="2" type="ORF">ENN70_04830</name>
</gene>
<dbReference type="AlphaFoldDB" id="A0A7C2N717"/>
<comment type="caution">
    <text evidence="2">The sequence shown here is derived from an EMBL/GenBank/DDBJ whole genome shotgun (WGS) entry which is preliminary data.</text>
</comment>
<proteinExistence type="inferred from homology"/>